<dbReference type="SMART" id="SM00849">
    <property type="entry name" value="Lactamase_B"/>
    <property type="match status" value="1"/>
</dbReference>
<evidence type="ECO:0000313" key="7">
    <source>
        <dbReference type="EMBL" id="ABP44157.1"/>
    </source>
</evidence>
<dbReference type="OrthoDB" id="3196337at2"/>
<dbReference type="Gene3D" id="3.60.15.10">
    <property type="entry name" value="Ribonuclease Z/Hydroxyacylglutathione hydrolase-like"/>
    <property type="match status" value="1"/>
</dbReference>
<reference evidence="7" key="2">
    <citation type="journal article" date="2013" name="PLoS ONE">
        <title>A Gene Expression Study of the Activities of Aromatic Ring-Cleavage Dioxygenases in Mycobacterium gilvum PYR-GCK to Changes in Salinity and pH during Pyrene Degradation.</title>
        <authorList>
            <person name="Badejo A.C."/>
            <person name="Badejo A.O."/>
            <person name="Shin K.H."/>
            <person name="Chai Y.G."/>
        </authorList>
    </citation>
    <scope>NUCLEOTIDE SEQUENCE [LARGE SCALE GENOMIC DNA]</scope>
    <source>
        <strain evidence="7">PYR-GCK</strain>
    </source>
</reference>
<comment type="cofactor">
    <cofactor evidence="1">
        <name>Zn(2+)</name>
        <dbReference type="ChEBI" id="CHEBI:29105"/>
    </cofactor>
</comment>
<organism evidence="7">
    <name type="scientific">Mycolicibacterium gilvum (strain PYR-GCK)</name>
    <name type="common">Mycobacterium gilvum (strain PYR-GCK)</name>
    <dbReference type="NCBI Taxonomy" id="350054"/>
    <lineage>
        <taxon>Bacteria</taxon>
        <taxon>Bacillati</taxon>
        <taxon>Actinomycetota</taxon>
        <taxon>Actinomycetes</taxon>
        <taxon>Mycobacteriales</taxon>
        <taxon>Mycobacteriaceae</taxon>
        <taxon>Mycolicibacterium</taxon>
    </lineage>
</organism>
<sequence length="267" mass="29527">MKVRHLNCGTIRPVKVPVPMVCHVLLVESDAGLVLVDSGFGTRDCAHPEEFGRIRRRIIRPDFERTETAAEQLAHLGYRLSDVRHIIVTHFDADHIGGLADFPDAQVHVTAQEVLSAMKSPSVQNRIRFQPSQWAHGPRIVEHTADGEPWRGFAAAKELSEIGPGFALVPLPGHTEGHACVAVDAGHRWLLHAGDAFYHHSEIDGGGPPPMPASLRAFEMAVAADRKMVLDNHSRLTELYRRQDPDLLIVCSHDRKLYEHAKATAGD</sequence>
<dbReference type="KEGG" id="mgi:Mflv_1675"/>
<evidence type="ECO:0000256" key="3">
    <source>
        <dbReference type="ARBA" id="ARBA00022723"/>
    </source>
</evidence>
<dbReference type="STRING" id="350054.Mflv_1675"/>
<keyword evidence="3" id="KW-0479">Metal-binding</keyword>
<proteinExistence type="inferred from homology"/>
<evidence type="ECO:0000256" key="4">
    <source>
        <dbReference type="ARBA" id="ARBA00022801"/>
    </source>
</evidence>
<reference evidence="7" key="1">
    <citation type="submission" date="2007-04" db="EMBL/GenBank/DDBJ databases">
        <authorList>
            <consortium name="US DOE Joint Genome Institute"/>
            <person name="Copeland A."/>
            <person name="Lucas S."/>
            <person name="Lapidus A."/>
            <person name="Barry K."/>
            <person name="Detter J.C."/>
            <person name="Glavina del Rio T."/>
            <person name="Hammon N."/>
            <person name="Israni S."/>
            <person name="Dalin E."/>
            <person name="Tice H."/>
            <person name="Pitluck S."/>
            <person name="Chain P."/>
            <person name="Malfatti S."/>
            <person name="Shin M."/>
            <person name="Vergez L."/>
            <person name="Schmutz J."/>
            <person name="Larimer F."/>
            <person name="Land M."/>
            <person name="Hauser L."/>
            <person name="Kyrpides N."/>
            <person name="Mikhailova N."/>
            <person name="Miller C."/>
            <person name="Richardson P."/>
        </authorList>
    </citation>
    <scope>NUCLEOTIDE SEQUENCE</scope>
    <source>
        <strain evidence="7">PYR-GCK</strain>
    </source>
</reference>
<dbReference type="InterPro" id="IPR001279">
    <property type="entry name" value="Metallo-B-lactamas"/>
</dbReference>
<evidence type="ECO:0000256" key="1">
    <source>
        <dbReference type="ARBA" id="ARBA00001947"/>
    </source>
</evidence>
<comment type="similarity">
    <text evidence="2">Belongs to the metallo-beta-lactamase superfamily.</text>
</comment>
<dbReference type="Pfam" id="PF00753">
    <property type="entry name" value="Lactamase_B"/>
    <property type="match status" value="1"/>
</dbReference>
<dbReference type="PANTHER" id="PTHR42978">
    <property type="entry name" value="QUORUM-QUENCHING LACTONASE YTNP-RELATED-RELATED"/>
    <property type="match status" value="1"/>
</dbReference>
<evidence type="ECO:0000256" key="5">
    <source>
        <dbReference type="ARBA" id="ARBA00022833"/>
    </source>
</evidence>
<protein>
    <submittedName>
        <fullName evidence="7">Beta-lactamase domain protein</fullName>
    </submittedName>
</protein>
<dbReference type="InterPro" id="IPR036866">
    <property type="entry name" value="RibonucZ/Hydroxyglut_hydro"/>
</dbReference>
<accession>A4T7E3</accession>
<feature type="domain" description="Metallo-beta-lactamase" evidence="6">
    <location>
        <begin position="21"/>
        <end position="233"/>
    </location>
</feature>
<dbReference type="eggNOG" id="COG0491">
    <property type="taxonomic scope" value="Bacteria"/>
</dbReference>
<dbReference type="InterPro" id="IPR051013">
    <property type="entry name" value="MBL_superfamily_lactonases"/>
</dbReference>
<keyword evidence="4" id="KW-0378">Hydrolase</keyword>
<dbReference type="PANTHER" id="PTHR42978:SF7">
    <property type="entry name" value="METALLO-HYDROLASE RV2300C-RELATED"/>
    <property type="match status" value="1"/>
</dbReference>
<dbReference type="GO" id="GO:0046872">
    <property type="term" value="F:metal ion binding"/>
    <property type="evidence" value="ECO:0007669"/>
    <property type="project" value="UniProtKB-KW"/>
</dbReference>
<name>A4T7E3_MYCGI</name>
<dbReference type="AlphaFoldDB" id="A4T7E3"/>
<keyword evidence="5" id="KW-0862">Zinc</keyword>
<gene>
    <name evidence="7" type="ordered locus">Mflv_1675</name>
</gene>
<dbReference type="GO" id="GO:0016787">
    <property type="term" value="F:hydrolase activity"/>
    <property type="evidence" value="ECO:0007669"/>
    <property type="project" value="UniProtKB-KW"/>
</dbReference>
<dbReference type="CDD" id="cd07742">
    <property type="entry name" value="metallo-hydrolase-like_MBL-fold"/>
    <property type="match status" value="1"/>
</dbReference>
<evidence type="ECO:0000259" key="6">
    <source>
        <dbReference type="SMART" id="SM00849"/>
    </source>
</evidence>
<dbReference type="HOGENOM" id="CLU_030571_3_0_11"/>
<dbReference type="EMBL" id="CP000656">
    <property type="protein sequence ID" value="ABP44157.1"/>
    <property type="molecule type" value="Genomic_DNA"/>
</dbReference>
<dbReference type="SUPFAM" id="SSF56281">
    <property type="entry name" value="Metallo-hydrolase/oxidoreductase"/>
    <property type="match status" value="1"/>
</dbReference>
<evidence type="ECO:0000256" key="2">
    <source>
        <dbReference type="ARBA" id="ARBA00007749"/>
    </source>
</evidence>